<keyword evidence="2" id="KW-1185">Reference proteome</keyword>
<dbReference type="RefSeq" id="WP_013610050.1">
    <property type="nucleotide sequence ID" value="NC_015155.1"/>
</dbReference>
<dbReference type="HOGENOM" id="CLU_113278_0_0_14"/>
<reference evidence="1 2" key="1">
    <citation type="journal article" date="2011" name="J. Bacteriol.">
        <title>Complete genome sequences of two hemotropic Mycoplasmas, Mycoplasma haemofelis strain Ohio2 and Mycoplasma suis strain Illinois.</title>
        <authorList>
            <person name="Messick J.B."/>
            <person name="Santos A.P."/>
            <person name="Guimaraes A.M."/>
        </authorList>
    </citation>
    <scope>NUCLEOTIDE SEQUENCE [LARGE SCALE GENOMIC DNA]</scope>
    <source>
        <strain evidence="1 2">Illinois</strain>
    </source>
</reference>
<dbReference type="KEGG" id="mss:MSU_0676"/>
<accession>F0QRT7</accession>
<protein>
    <submittedName>
        <fullName evidence="1">Uncharacterized protein</fullName>
    </submittedName>
</protein>
<proteinExistence type="predicted"/>
<evidence type="ECO:0000313" key="2">
    <source>
        <dbReference type="Proteomes" id="UP000007484"/>
    </source>
</evidence>
<dbReference type="Proteomes" id="UP000007484">
    <property type="component" value="Chromosome"/>
</dbReference>
<organism evidence="1 2">
    <name type="scientific">Mycoplasma suis (strain Illinois)</name>
    <dbReference type="NCBI Taxonomy" id="768700"/>
    <lineage>
        <taxon>Bacteria</taxon>
        <taxon>Bacillati</taxon>
        <taxon>Mycoplasmatota</taxon>
        <taxon>Mollicutes</taxon>
        <taxon>Mycoplasmataceae</taxon>
        <taxon>Mycoplasma</taxon>
    </lineage>
</organism>
<sequence>MKTLKIVTLTTFTIASLGGGYGLSKVIFPNYVGEDKVLWETVRVHNNGTKRCQLLRKPEKEEDIPNLLEQVSKKPEEVIQDICITSWSNGLVGKDIGNNIQESLQVLEFWIRGRTQEIINKLLIGENYQGIQVLEDLGNQKESGVPDSSSESSNYTIEDLKKVCDVDGTSQTNWVIVKCPSVTKRN</sequence>
<dbReference type="EMBL" id="CP002525">
    <property type="protein sequence ID" value="ADX98207.1"/>
    <property type="molecule type" value="Genomic_DNA"/>
</dbReference>
<dbReference type="AlphaFoldDB" id="F0QRT7"/>
<gene>
    <name evidence="1" type="ordered locus">MSU_0676</name>
</gene>
<name>F0QRT7_MYCSL</name>
<dbReference type="STRING" id="768700.MSU_0676"/>
<evidence type="ECO:0000313" key="1">
    <source>
        <dbReference type="EMBL" id="ADX98207.1"/>
    </source>
</evidence>